<feature type="region of interest" description="Disordered" evidence="1">
    <location>
        <begin position="113"/>
        <end position="132"/>
    </location>
</feature>
<feature type="compositionally biased region" description="Polar residues" evidence="1">
    <location>
        <begin position="113"/>
        <end position="125"/>
    </location>
</feature>
<accession>A0ABZ1CP59</accession>
<evidence type="ECO:0000256" key="1">
    <source>
        <dbReference type="SAM" id="MobiDB-lite"/>
    </source>
</evidence>
<reference evidence="2 3" key="1">
    <citation type="submission" date="2024-01" db="EMBL/GenBank/DDBJ databases">
        <title>Comparative genomics of Cryptococcus and Kwoniella reveals pathogenesis evolution and contrasting modes of karyotype evolution via chromosome fusion or intercentromeric recombination.</title>
        <authorList>
            <person name="Coelho M.A."/>
            <person name="David-Palma M."/>
            <person name="Shea T."/>
            <person name="Bowers K."/>
            <person name="McGinley-Smith S."/>
            <person name="Mohammad A.W."/>
            <person name="Gnirke A."/>
            <person name="Yurkov A.M."/>
            <person name="Nowrousian M."/>
            <person name="Sun S."/>
            <person name="Cuomo C.A."/>
            <person name="Heitman J."/>
        </authorList>
    </citation>
    <scope>NUCLEOTIDE SEQUENCE [LARGE SCALE GENOMIC DNA]</scope>
    <source>
        <strain evidence="2">CBS 11374</strain>
    </source>
</reference>
<dbReference type="RefSeq" id="XP_062788068.1">
    <property type="nucleotide sequence ID" value="XM_062932017.1"/>
</dbReference>
<feature type="region of interest" description="Disordered" evidence="1">
    <location>
        <begin position="139"/>
        <end position="164"/>
    </location>
</feature>
<organism evidence="2 3">
    <name type="scientific">Kwoniella shivajii</name>
    <dbReference type="NCBI Taxonomy" id="564305"/>
    <lineage>
        <taxon>Eukaryota</taxon>
        <taxon>Fungi</taxon>
        <taxon>Dikarya</taxon>
        <taxon>Basidiomycota</taxon>
        <taxon>Agaricomycotina</taxon>
        <taxon>Tremellomycetes</taxon>
        <taxon>Tremellales</taxon>
        <taxon>Cryptococcaceae</taxon>
        <taxon>Kwoniella</taxon>
    </lineage>
</organism>
<feature type="compositionally biased region" description="Polar residues" evidence="1">
    <location>
        <begin position="89"/>
        <end position="100"/>
    </location>
</feature>
<feature type="region of interest" description="Disordered" evidence="1">
    <location>
        <begin position="1"/>
        <end position="24"/>
    </location>
</feature>
<feature type="compositionally biased region" description="Polar residues" evidence="1">
    <location>
        <begin position="52"/>
        <end position="63"/>
    </location>
</feature>
<feature type="region of interest" description="Disordered" evidence="1">
    <location>
        <begin position="45"/>
        <end position="100"/>
    </location>
</feature>
<gene>
    <name evidence="2" type="ORF">IL334_000233</name>
</gene>
<dbReference type="EMBL" id="CP141881">
    <property type="protein sequence ID" value="WRT63328.1"/>
    <property type="molecule type" value="Genomic_DNA"/>
</dbReference>
<proteinExistence type="predicted"/>
<name>A0ABZ1CP59_9TREE</name>
<dbReference type="Proteomes" id="UP001329825">
    <property type="component" value="Chromosome 1"/>
</dbReference>
<protein>
    <submittedName>
        <fullName evidence="2">Uncharacterized protein</fullName>
    </submittedName>
</protein>
<sequence>MTKRAIEEDLNEEDKKTWKRLQSDSGDDCDMLDFKASARRFFKAKLPESERTASPSTHPTQNDHPFAELAPTYGDLYSPDEATLREDGPNTNEAPNTAVTVSQGASFVVATSQATTGPDMSSTATGPAPGCIERRPMTAQEREQHYNWGSNAHEQIPPGGPRSL</sequence>
<keyword evidence="3" id="KW-1185">Reference proteome</keyword>
<evidence type="ECO:0000313" key="3">
    <source>
        <dbReference type="Proteomes" id="UP001329825"/>
    </source>
</evidence>
<dbReference type="GeneID" id="87952364"/>
<evidence type="ECO:0000313" key="2">
    <source>
        <dbReference type="EMBL" id="WRT63328.1"/>
    </source>
</evidence>